<dbReference type="EMBL" id="WINI01000006">
    <property type="protein sequence ID" value="MQR01295.1"/>
    <property type="molecule type" value="Genomic_DNA"/>
</dbReference>
<evidence type="ECO:0000313" key="2">
    <source>
        <dbReference type="Proteomes" id="UP000451565"/>
    </source>
</evidence>
<reference evidence="1 2" key="1">
    <citation type="submission" date="2019-10" db="EMBL/GenBank/DDBJ databases">
        <title>Glaciimonas soli sp. nov., a psychrophilic bacterium isolated from the forest soil of a high elevation mountain in Taiwan.</title>
        <authorList>
            <person name="Wang L.-T."/>
            <person name="Shieh W.Y."/>
        </authorList>
    </citation>
    <scope>NUCLEOTIDE SEQUENCE [LARGE SCALE GENOMIC DNA]</scope>
    <source>
        <strain evidence="1 2">GS1</strain>
    </source>
</reference>
<dbReference type="Pfam" id="PF07273">
    <property type="entry name" value="DUF1439"/>
    <property type="match status" value="1"/>
</dbReference>
<name>A0A843YP81_9BURK</name>
<dbReference type="PROSITE" id="PS51257">
    <property type="entry name" value="PROKAR_LIPOPROTEIN"/>
    <property type="match status" value="1"/>
</dbReference>
<keyword evidence="2" id="KW-1185">Reference proteome</keyword>
<comment type="caution">
    <text evidence="1">The sequence shown here is derived from an EMBL/GenBank/DDBJ whole genome shotgun (WGS) entry which is preliminary data.</text>
</comment>
<dbReference type="OrthoDB" id="8535650at2"/>
<accession>A0A843YP81</accession>
<organism evidence="1 2">
    <name type="scientific">Glaciimonas soli</name>
    <dbReference type="NCBI Taxonomy" id="2590999"/>
    <lineage>
        <taxon>Bacteria</taxon>
        <taxon>Pseudomonadati</taxon>
        <taxon>Pseudomonadota</taxon>
        <taxon>Betaproteobacteria</taxon>
        <taxon>Burkholderiales</taxon>
        <taxon>Oxalobacteraceae</taxon>
        <taxon>Glaciimonas</taxon>
    </lineage>
</organism>
<dbReference type="Gene3D" id="3.15.10.40">
    <property type="entry name" value="Uncharacterised protein PF07273, DUF1439"/>
    <property type="match status" value="1"/>
</dbReference>
<sequence>MKSKWLVVIALISAVLLSSCAGMIGPRDVVFPVAKLQQSLDKRLPFSKRYFGLIDVTANHAQLAFSADDGHTSGQNERLLIDLDVTMGFPLLNKSWPGKMLVSGVLGLDTAHNAVVLNDARVEKLALDGMDKAYSGQTAQIGSALVGELLQRVPLYTFKPDDLRFAGVSFLPTKIVTQSDKLVVTFEPQK</sequence>
<dbReference type="RefSeq" id="WP_153234926.1">
    <property type="nucleotide sequence ID" value="NZ_WINI01000006.1"/>
</dbReference>
<dbReference type="InterPro" id="IPR010835">
    <property type="entry name" value="DUF1439"/>
</dbReference>
<protein>
    <submittedName>
        <fullName evidence="1">DUF1439 domain-containing protein</fullName>
    </submittedName>
</protein>
<evidence type="ECO:0000313" key="1">
    <source>
        <dbReference type="EMBL" id="MQR01295.1"/>
    </source>
</evidence>
<gene>
    <name evidence="1" type="ORF">GEV47_11475</name>
</gene>
<proteinExistence type="predicted"/>
<dbReference type="AlphaFoldDB" id="A0A843YP81"/>
<dbReference type="Proteomes" id="UP000451565">
    <property type="component" value="Unassembled WGS sequence"/>
</dbReference>